<comment type="subcellular location">
    <subcellularLocation>
        <location evidence="1">Bacterial flagellum basal body</location>
    </subcellularLocation>
    <subcellularLocation>
        <location evidence="2">Cell membrane</location>
        <topology evidence="2">Peripheral membrane protein</topology>
        <orientation evidence="2">Cytoplasmic side</orientation>
    </subcellularLocation>
</comment>
<evidence type="ECO:0000259" key="10">
    <source>
        <dbReference type="Pfam" id="PF01706"/>
    </source>
</evidence>
<dbReference type="PIRSF" id="PIRSF003161">
    <property type="entry name" value="FliG"/>
    <property type="match status" value="1"/>
</dbReference>
<dbReference type="InterPro" id="IPR000090">
    <property type="entry name" value="Flg_Motor_Flig"/>
</dbReference>
<evidence type="ECO:0000313" key="14">
    <source>
        <dbReference type="Proteomes" id="UP001267426"/>
    </source>
</evidence>
<evidence type="ECO:0000256" key="2">
    <source>
        <dbReference type="ARBA" id="ARBA00004413"/>
    </source>
</evidence>
<keyword evidence="6" id="KW-0145">Chemotaxis</keyword>
<dbReference type="InterPro" id="IPR028263">
    <property type="entry name" value="FliG_N"/>
</dbReference>
<gene>
    <name evidence="13" type="primary">fliG</name>
    <name evidence="13" type="ORF">RM540_11435</name>
</gene>
<feature type="domain" description="Flagellar motor switch protein FliG N-terminal" evidence="12">
    <location>
        <begin position="50"/>
        <end position="152"/>
    </location>
</feature>
<reference evidence="13 14" key="1">
    <citation type="submission" date="2023-09" db="EMBL/GenBank/DDBJ databases">
        <authorList>
            <person name="Rey-Velasco X."/>
        </authorList>
    </citation>
    <scope>NUCLEOTIDE SEQUENCE [LARGE SCALE GENOMIC DNA]</scope>
    <source>
        <strain evidence="13 14">F394</strain>
    </source>
</reference>
<keyword evidence="9" id="KW-0975">Bacterial flagellum</keyword>
<comment type="similarity">
    <text evidence="3">Belongs to the FliG family.</text>
</comment>
<evidence type="ECO:0000259" key="12">
    <source>
        <dbReference type="Pfam" id="PF14842"/>
    </source>
</evidence>
<dbReference type="PRINTS" id="PR00954">
    <property type="entry name" value="FLGMOTORFLIG"/>
</dbReference>
<dbReference type="Pfam" id="PF14841">
    <property type="entry name" value="FliG_M"/>
    <property type="match status" value="1"/>
</dbReference>
<protein>
    <recommendedName>
        <fullName evidence="4">Flagellar motor switch protein FliG</fullName>
    </recommendedName>
</protein>
<evidence type="ECO:0000256" key="6">
    <source>
        <dbReference type="ARBA" id="ARBA00022500"/>
    </source>
</evidence>
<evidence type="ECO:0000256" key="4">
    <source>
        <dbReference type="ARBA" id="ARBA00021870"/>
    </source>
</evidence>
<dbReference type="SUPFAM" id="SSF48029">
    <property type="entry name" value="FliG"/>
    <property type="match status" value="2"/>
</dbReference>
<keyword evidence="13" id="KW-0282">Flagellum</keyword>
<keyword evidence="14" id="KW-1185">Reference proteome</keyword>
<comment type="caution">
    <text evidence="13">The sequence shown here is derived from an EMBL/GenBank/DDBJ whole genome shotgun (WGS) entry which is preliminary data.</text>
</comment>
<keyword evidence="13" id="KW-0969">Cilium</keyword>
<dbReference type="RefSeq" id="WP_311664181.1">
    <property type="nucleotide sequence ID" value="NZ_JAVRHT010000026.1"/>
</dbReference>
<feature type="domain" description="Flagellar motor switch protein FliG middle" evidence="11">
    <location>
        <begin position="163"/>
        <end position="227"/>
    </location>
</feature>
<evidence type="ECO:0000256" key="8">
    <source>
        <dbReference type="ARBA" id="ARBA00023136"/>
    </source>
</evidence>
<keyword evidence="13" id="KW-0966">Cell projection</keyword>
<dbReference type="Pfam" id="PF14842">
    <property type="entry name" value="FliG_N"/>
    <property type="match status" value="1"/>
</dbReference>
<sequence>MPTAPPPPAPDAAWVAHGAPADADDSAAFVSSALATTPESADTAAVLEAMSGAQRAAVLLVALGVEAASPILSRLSDEDVEAVSVEIARLQNVSGDQVEAVLGEYHDVALAQSYVSQGGAAFARQMLEAALGGERAEDVMMKVEAAMEVSAFHMLQTVDLVPLLDFLENEHPQTVALILTQLNTRKASDLINHLDAEVQREVVVRIANMAAPLPNVLREVEDVIRQYIGAGLGADTGSRGGAERVADILSASSRTTEQSIMEGLRERDPELAATIKGLMFVFDDLVHLDGRALQKVLMEVEQQDLALALKAAPDVLQRKVFENVSERVAQTVREEIELLGPVAVSQVDDAQARVLQAATELEARGEVTLTRNPVETI</sequence>
<evidence type="ECO:0000313" key="13">
    <source>
        <dbReference type="EMBL" id="MDT0632361.1"/>
    </source>
</evidence>
<dbReference type="InterPro" id="IPR011002">
    <property type="entry name" value="FliG_a-hlx"/>
</dbReference>
<evidence type="ECO:0000256" key="3">
    <source>
        <dbReference type="ARBA" id="ARBA00010299"/>
    </source>
</evidence>
<dbReference type="Pfam" id="PF01706">
    <property type="entry name" value="FliG_C"/>
    <property type="match status" value="1"/>
</dbReference>
<evidence type="ECO:0000256" key="1">
    <source>
        <dbReference type="ARBA" id="ARBA00004117"/>
    </source>
</evidence>
<accession>A0ABU3BT67</accession>
<dbReference type="Gene3D" id="1.10.220.30">
    <property type="match status" value="3"/>
</dbReference>
<proteinExistence type="inferred from homology"/>
<evidence type="ECO:0000256" key="5">
    <source>
        <dbReference type="ARBA" id="ARBA00022475"/>
    </source>
</evidence>
<dbReference type="NCBIfam" id="TIGR00207">
    <property type="entry name" value="fliG"/>
    <property type="match status" value="1"/>
</dbReference>
<dbReference type="EMBL" id="JAVRHT010000026">
    <property type="protein sequence ID" value="MDT0632361.1"/>
    <property type="molecule type" value="Genomic_DNA"/>
</dbReference>
<evidence type="ECO:0000256" key="9">
    <source>
        <dbReference type="ARBA" id="ARBA00023143"/>
    </source>
</evidence>
<dbReference type="InterPro" id="IPR023087">
    <property type="entry name" value="Flg_Motor_Flig_C"/>
</dbReference>
<organism evidence="13 14">
    <name type="scientific">Rubrivirga litoralis</name>
    <dbReference type="NCBI Taxonomy" id="3075598"/>
    <lineage>
        <taxon>Bacteria</taxon>
        <taxon>Pseudomonadati</taxon>
        <taxon>Rhodothermota</taxon>
        <taxon>Rhodothermia</taxon>
        <taxon>Rhodothermales</taxon>
        <taxon>Rubricoccaceae</taxon>
        <taxon>Rubrivirga</taxon>
    </lineage>
</organism>
<evidence type="ECO:0000256" key="7">
    <source>
        <dbReference type="ARBA" id="ARBA00022779"/>
    </source>
</evidence>
<keyword evidence="8" id="KW-0472">Membrane</keyword>
<keyword evidence="7" id="KW-0283">Flagellar rotation</keyword>
<dbReference type="InterPro" id="IPR032779">
    <property type="entry name" value="FliG_M"/>
</dbReference>
<name>A0ABU3BT67_9BACT</name>
<feature type="domain" description="Flagellar motor switch protein FliG C-terminal" evidence="10">
    <location>
        <begin position="263"/>
        <end position="369"/>
    </location>
</feature>
<dbReference type="PANTHER" id="PTHR30534">
    <property type="entry name" value="FLAGELLAR MOTOR SWITCH PROTEIN FLIG"/>
    <property type="match status" value="1"/>
</dbReference>
<dbReference type="Proteomes" id="UP001267426">
    <property type="component" value="Unassembled WGS sequence"/>
</dbReference>
<dbReference type="PANTHER" id="PTHR30534:SF0">
    <property type="entry name" value="FLAGELLAR MOTOR SWITCH PROTEIN FLIG"/>
    <property type="match status" value="1"/>
</dbReference>
<evidence type="ECO:0000259" key="11">
    <source>
        <dbReference type="Pfam" id="PF14841"/>
    </source>
</evidence>
<keyword evidence="5" id="KW-1003">Cell membrane</keyword>